<dbReference type="GO" id="GO:0055085">
    <property type="term" value="P:transmembrane transport"/>
    <property type="evidence" value="ECO:0007669"/>
    <property type="project" value="UniProtKB-ARBA"/>
</dbReference>
<dbReference type="Gene3D" id="3.40.50.300">
    <property type="entry name" value="P-loop containing nucleotide triphosphate hydrolases"/>
    <property type="match status" value="1"/>
</dbReference>
<proteinExistence type="predicted"/>
<dbReference type="AlphaFoldDB" id="A0A7Z7VWX1"/>
<reference evidence="7" key="2">
    <citation type="submission" date="2018-06" db="EMBL/GenBank/DDBJ databases">
        <authorList>
            <consortium name="Pathogen Informatics"/>
            <person name="Doyle S."/>
        </authorList>
    </citation>
    <scope>NUCLEOTIDE SEQUENCE [LARGE SCALE GENOMIC DNA]</scope>
    <source>
        <strain evidence="7">NCTC12218</strain>
    </source>
</reference>
<dbReference type="Pfam" id="PF00005">
    <property type="entry name" value="ABC_tran"/>
    <property type="match status" value="1"/>
</dbReference>
<dbReference type="InterPro" id="IPR017871">
    <property type="entry name" value="ABC_transporter-like_CS"/>
</dbReference>
<dbReference type="SUPFAM" id="SSF52540">
    <property type="entry name" value="P-loop containing nucleoside triphosphate hydrolases"/>
    <property type="match status" value="1"/>
</dbReference>
<dbReference type="Proteomes" id="UP000572988">
    <property type="component" value="Unassembled WGS sequence"/>
</dbReference>
<dbReference type="InterPro" id="IPR003593">
    <property type="entry name" value="AAA+_ATPase"/>
</dbReference>
<dbReference type="Proteomes" id="UP000264146">
    <property type="component" value="Chromosome"/>
</dbReference>
<dbReference type="PROSITE" id="PS50893">
    <property type="entry name" value="ABC_TRANSPORTER_2"/>
    <property type="match status" value="1"/>
</dbReference>
<dbReference type="GO" id="GO:0005524">
    <property type="term" value="F:ATP binding"/>
    <property type="evidence" value="ECO:0007669"/>
    <property type="project" value="UniProtKB-KW"/>
</dbReference>
<name>A0A7Z7VWX1_STASC</name>
<keyword evidence="1" id="KW-0813">Transport</keyword>
<dbReference type="EMBL" id="UHEF01000001">
    <property type="protein sequence ID" value="SUM86733.1"/>
    <property type="molecule type" value="Genomic_DNA"/>
</dbReference>
<reference evidence="6 9" key="1">
    <citation type="submission" date="2018-01" db="EMBL/GenBank/DDBJ databases">
        <title>Complete genome sequence of Staphylococcus Scheliferi isolated from human.</title>
        <authorList>
            <person name="Abouelkhair M.A."/>
            <person name="Bemis D.A."/>
            <person name="Kania S.A."/>
        </authorList>
    </citation>
    <scope>NUCLEOTIDE SEQUENCE [LARGE SCALE GENOMIC DNA]</scope>
    <source>
        <strain evidence="6 9">ATCC 43808</strain>
    </source>
</reference>
<evidence type="ECO:0000313" key="5">
    <source>
        <dbReference type="EMBL" id="CAD7358784.1"/>
    </source>
</evidence>
<feature type="domain" description="ABC transporter" evidence="4">
    <location>
        <begin position="2"/>
        <end position="225"/>
    </location>
</feature>
<evidence type="ECO:0000313" key="8">
    <source>
        <dbReference type="Proteomes" id="UP000264146"/>
    </source>
</evidence>
<evidence type="ECO:0000256" key="3">
    <source>
        <dbReference type="ARBA" id="ARBA00022840"/>
    </source>
</evidence>
<keyword evidence="2" id="KW-0547">Nucleotide-binding</keyword>
<reference evidence="5 8" key="3">
    <citation type="submission" date="2020-11" db="EMBL/GenBank/DDBJ databases">
        <authorList>
            <consortium name="Pathogen Informatics"/>
        </authorList>
    </citation>
    <scope>NUCLEOTIDE SEQUENCE [LARGE SCALE GENOMIC DNA]</scope>
    <source>
        <strain evidence="5 8">NCTC12218</strain>
    </source>
</reference>
<keyword evidence="7" id="KW-0378">Hydrolase</keyword>
<evidence type="ECO:0000313" key="6">
    <source>
        <dbReference type="EMBL" id="NHA33298.1"/>
    </source>
</evidence>
<evidence type="ECO:0000313" key="9">
    <source>
        <dbReference type="Proteomes" id="UP000572988"/>
    </source>
</evidence>
<sequence length="229" mass="26034">MIQLEHINVKYQKQQALKDVSLKIEAHEKVGILGESGSGKSTLASVMLGEVVPQSGQVISTFQHVLPIYQHAVHAFNPKLSIEASMNEACHYNQKQREFYCHYRDELMQQMQLSETLLKRYPAELSGGQLQRFNVIRTLMLQPELLICDEVTAHLDVVAEDKMAQQLNAHAKRTQKAMVIISHDIAFLQKIVSRIIVLKAGEIVDAFPIENLFHEERAPYTKSLLALYQ</sequence>
<dbReference type="EMBL" id="POVK01000004">
    <property type="protein sequence ID" value="NHA33298.1"/>
    <property type="molecule type" value="Genomic_DNA"/>
</dbReference>
<dbReference type="PANTHER" id="PTHR43776">
    <property type="entry name" value="TRANSPORT ATP-BINDING PROTEIN"/>
    <property type="match status" value="1"/>
</dbReference>
<keyword evidence="9" id="KW-1185">Reference proteome</keyword>
<evidence type="ECO:0000259" key="4">
    <source>
        <dbReference type="PROSITE" id="PS50893"/>
    </source>
</evidence>
<dbReference type="InterPro" id="IPR050319">
    <property type="entry name" value="ABC_transp_ATP-bind"/>
</dbReference>
<dbReference type="PROSITE" id="PS00211">
    <property type="entry name" value="ABC_TRANSPORTER_1"/>
    <property type="match status" value="1"/>
</dbReference>
<evidence type="ECO:0000256" key="1">
    <source>
        <dbReference type="ARBA" id="ARBA00022448"/>
    </source>
</evidence>
<keyword evidence="3 7" id="KW-0067">ATP-binding</keyword>
<evidence type="ECO:0000256" key="2">
    <source>
        <dbReference type="ARBA" id="ARBA00022741"/>
    </source>
</evidence>
<dbReference type="GeneID" id="93789114"/>
<dbReference type="RefSeq" id="WP_016426076.1">
    <property type="nucleotide sequence ID" value="NZ_CABKRV010000002.1"/>
</dbReference>
<protein>
    <submittedName>
        <fullName evidence="7">Oligopeptide transport ATP-binding protein oppF2</fullName>
        <ecNumber evidence="7">3.6.3.-</ecNumber>
        <ecNumber evidence="7">3.6.3.24</ecNumber>
    </submittedName>
    <submittedName>
        <fullName evidence="6">Peptide ABC transporter ATP-binding protein</fullName>
    </submittedName>
</protein>
<dbReference type="EMBL" id="LR962863">
    <property type="protein sequence ID" value="CAD7358784.1"/>
    <property type="molecule type" value="Genomic_DNA"/>
</dbReference>
<dbReference type="SMART" id="SM00382">
    <property type="entry name" value="AAA"/>
    <property type="match status" value="1"/>
</dbReference>
<dbReference type="GO" id="GO:0016887">
    <property type="term" value="F:ATP hydrolysis activity"/>
    <property type="evidence" value="ECO:0007669"/>
    <property type="project" value="InterPro"/>
</dbReference>
<dbReference type="InterPro" id="IPR003439">
    <property type="entry name" value="ABC_transporter-like_ATP-bd"/>
</dbReference>
<organism evidence="7">
    <name type="scientific">Staphylococcus schleiferi</name>
    <dbReference type="NCBI Taxonomy" id="1295"/>
    <lineage>
        <taxon>Bacteria</taxon>
        <taxon>Bacillati</taxon>
        <taxon>Bacillota</taxon>
        <taxon>Bacilli</taxon>
        <taxon>Bacillales</taxon>
        <taxon>Staphylococcaceae</taxon>
        <taxon>Staphylococcus</taxon>
    </lineage>
</organism>
<dbReference type="InterPro" id="IPR027417">
    <property type="entry name" value="P-loop_NTPase"/>
</dbReference>
<gene>
    <name evidence="7" type="primary">gsiA_2</name>
    <name evidence="6" type="ORF">C1O36_01930</name>
    <name evidence="7" type="ORF">NCTC12218_00368</name>
</gene>
<dbReference type="PANTHER" id="PTHR43776:SF8">
    <property type="entry name" value="ABC TRANSPORTER, ATP-BINDING PROTEIN"/>
    <property type="match status" value="1"/>
</dbReference>
<accession>A0A7Z7VWX1</accession>
<dbReference type="EC" id="3.6.3.24" evidence="7"/>
<dbReference type="EC" id="3.6.3.-" evidence="7"/>
<evidence type="ECO:0000313" key="7">
    <source>
        <dbReference type="EMBL" id="SUM86733.1"/>
    </source>
</evidence>